<dbReference type="CDD" id="cd13659">
    <property type="entry name" value="PBP2_PotF"/>
    <property type="match status" value="1"/>
</dbReference>
<dbReference type="AlphaFoldDB" id="A0A0N9WHC4"/>
<evidence type="ECO:0000256" key="3">
    <source>
        <dbReference type="ARBA" id="ARBA00022729"/>
    </source>
</evidence>
<sequence length="362" mass="39800">MRLLKSVVPAALALFCSLGAQAQPSVSVYNWTDYIGTTTLADFQAKTGIKVIYDVFDSNETLEGKLLAGRTGYDVVVPSNHFLARQVKAGAFLKLDRSQLPNWKNLDPKLLALLEKNDPGNAHSVPYLWGTNGIGYNVDKVKKVLGVDHIDSWAVLFEPENLKKLSQCGVSMMDSPDEVFPAVLNYMGMDPLSSNVEDYKKAEAKLLTIRPYITYFHSSKYVSDLANGDICIAFGYSGDVFQAANRAKEAKNGVNIAYAIPKEGGNLWFDLLAVPADAGNAKQAHEFINYLLEPEVIAKVSATVGYANPNPAAKQFMDVELVNNPEVYPSQAVLDKLYISTTPTAEIMRVMTRSWSKVKSNK</sequence>
<dbReference type="Pfam" id="PF13416">
    <property type="entry name" value="SBP_bac_8"/>
    <property type="match status" value="1"/>
</dbReference>
<evidence type="ECO:0000256" key="2">
    <source>
        <dbReference type="ARBA" id="ARBA00022448"/>
    </source>
</evidence>
<dbReference type="PIRSF" id="PIRSF019574">
    <property type="entry name" value="Periplasmic_polyamine_BP"/>
    <property type="match status" value="1"/>
</dbReference>
<dbReference type="PANTHER" id="PTHR30222">
    <property type="entry name" value="SPERMIDINE/PUTRESCINE-BINDING PERIPLASMIC PROTEIN"/>
    <property type="match status" value="1"/>
</dbReference>
<dbReference type="GO" id="GO:0042597">
    <property type="term" value="C:periplasmic space"/>
    <property type="evidence" value="ECO:0007669"/>
    <property type="project" value="UniProtKB-SubCell"/>
</dbReference>
<dbReference type="PRINTS" id="PR00909">
    <property type="entry name" value="SPERMDNBNDNG"/>
</dbReference>
<feature type="chain" id="PRO_5006040244" evidence="5">
    <location>
        <begin position="23"/>
        <end position="362"/>
    </location>
</feature>
<reference evidence="7" key="1">
    <citation type="submission" date="2015-09" db="EMBL/GenBank/DDBJ databases">
        <title>Whole genome sequence of Pseudomonas fluorescens FW300-N2E3.</title>
        <authorList>
            <person name="Ray J."/>
            <person name="Melnyk R."/>
            <person name="Deutschbauer A."/>
        </authorList>
    </citation>
    <scope>NUCLEOTIDE SEQUENCE [LARGE SCALE GENOMIC DNA]</scope>
    <source>
        <strain evidence="7">FW300-N2E3</strain>
    </source>
</reference>
<dbReference type="PANTHER" id="PTHR30222:SF12">
    <property type="entry name" value="NORSPERMIDINE SENSOR"/>
    <property type="match status" value="1"/>
</dbReference>
<protein>
    <submittedName>
        <fullName evidence="6">ABC transporter substrate-binding protein</fullName>
    </submittedName>
</protein>
<name>A0A0N9WHC4_PSEFL</name>
<evidence type="ECO:0000313" key="6">
    <source>
        <dbReference type="EMBL" id="ALI04122.1"/>
    </source>
</evidence>
<evidence type="ECO:0000256" key="4">
    <source>
        <dbReference type="ARBA" id="ARBA00022764"/>
    </source>
</evidence>
<dbReference type="InterPro" id="IPR006059">
    <property type="entry name" value="SBP"/>
</dbReference>
<accession>A0A0N9WHC4</accession>
<organism evidence="6 7">
    <name type="scientific">Pseudomonas fluorescens</name>
    <dbReference type="NCBI Taxonomy" id="294"/>
    <lineage>
        <taxon>Bacteria</taxon>
        <taxon>Pseudomonadati</taxon>
        <taxon>Pseudomonadota</taxon>
        <taxon>Gammaproteobacteria</taxon>
        <taxon>Pseudomonadales</taxon>
        <taxon>Pseudomonadaceae</taxon>
        <taxon>Pseudomonas</taxon>
    </lineage>
</organism>
<dbReference type="OrthoDB" id="9769319at2"/>
<dbReference type="Gene3D" id="3.40.190.10">
    <property type="entry name" value="Periplasmic binding protein-like II"/>
    <property type="match status" value="2"/>
</dbReference>
<keyword evidence="4" id="KW-0574">Periplasm</keyword>
<dbReference type="InterPro" id="IPR001188">
    <property type="entry name" value="Sperm_putr-bd"/>
</dbReference>
<feature type="signal peptide" evidence="5">
    <location>
        <begin position="1"/>
        <end position="22"/>
    </location>
</feature>
<dbReference type="RefSeq" id="WP_054597328.1">
    <property type="nucleotide sequence ID" value="NZ_CP012830.1"/>
</dbReference>
<keyword evidence="2" id="KW-0813">Transport</keyword>
<evidence type="ECO:0000313" key="7">
    <source>
        <dbReference type="Proteomes" id="UP000066487"/>
    </source>
</evidence>
<dbReference type="GO" id="GO:0019808">
    <property type="term" value="F:polyamine binding"/>
    <property type="evidence" value="ECO:0007669"/>
    <property type="project" value="InterPro"/>
</dbReference>
<dbReference type="SUPFAM" id="SSF53850">
    <property type="entry name" value="Periplasmic binding protein-like II"/>
    <property type="match status" value="1"/>
</dbReference>
<proteinExistence type="predicted"/>
<keyword evidence="3 5" id="KW-0732">Signal</keyword>
<reference evidence="6 7" key="2">
    <citation type="journal article" date="2018" name="Nature">
        <title>Mutant phenotypes for thousands of bacterial genes of unknown function.</title>
        <authorList>
            <person name="Price M.N."/>
            <person name="Wetmore K.M."/>
            <person name="Waters R.J."/>
            <person name="Callaghan M."/>
            <person name="Ray J."/>
            <person name="Liu H."/>
            <person name="Kuehl J.V."/>
            <person name="Melnyk R.A."/>
            <person name="Lamson J.S."/>
            <person name="Suh Y."/>
            <person name="Carlson H.K."/>
            <person name="Esquivel Z."/>
            <person name="Sadeeshkumar H."/>
            <person name="Chakraborty R."/>
            <person name="Zane G.M."/>
            <person name="Rubin B.E."/>
            <person name="Wall J.D."/>
            <person name="Visel A."/>
            <person name="Bristow J."/>
            <person name="Blow M.J."/>
            <person name="Arkin A.P."/>
            <person name="Deutschbauer A.M."/>
        </authorList>
    </citation>
    <scope>NUCLEOTIDE SEQUENCE [LARGE SCALE GENOMIC DNA]</scope>
    <source>
        <strain evidence="6 7">FW300-N2E3</strain>
    </source>
</reference>
<evidence type="ECO:0000256" key="5">
    <source>
        <dbReference type="SAM" id="SignalP"/>
    </source>
</evidence>
<gene>
    <name evidence="6" type="ORF">AO353_24775</name>
</gene>
<dbReference type="GO" id="GO:0015846">
    <property type="term" value="P:polyamine transport"/>
    <property type="evidence" value="ECO:0007669"/>
    <property type="project" value="InterPro"/>
</dbReference>
<dbReference type="Proteomes" id="UP000066487">
    <property type="component" value="Chromosome"/>
</dbReference>
<dbReference type="EMBL" id="CP012830">
    <property type="protein sequence ID" value="ALI04122.1"/>
    <property type="molecule type" value="Genomic_DNA"/>
</dbReference>
<evidence type="ECO:0000256" key="1">
    <source>
        <dbReference type="ARBA" id="ARBA00004418"/>
    </source>
</evidence>
<comment type="subcellular location">
    <subcellularLocation>
        <location evidence="1">Periplasm</location>
    </subcellularLocation>
</comment>